<dbReference type="AlphaFoldDB" id="C9KK96"/>
<dbReference type="InterPro" id="IPR036514">
    <property type="entry name" value="SGNH_hydro_sf"/>
</dbReference>
<evidence type="ECO:0000259" key="3">
    <source>
        <dbReference type="Pfam" id="PF17996"/>
    </source>
</evidence>
<dbReference type="EMBL" id="ABWK02000009">
    <property type="protein sequence ID" value="EEX69546.1"/>
    <property type="molecule type" value="Genomic_DNA"/>
</dbReference>
<reference evidence="4" key="1">
    <citation type="submission" date="2009-09" db="EMBL/GenBank/DDBJ databases">
        <authorList>
            <person name="Weinstock G."/>
            <person name="Sodergren E."/>
            <person name="Clifton S."/>
            <person name="Fulton L."/>
            <person name="Fulton B."/>
            <person name="Courtney L."/>
            <person name="Fronick C."/>
            <person name="Harrison M."/>
            <person name="Strong C."/>
            <person name="Farmer C."/>
            <person name="Delahaunty K."/>
            <person name="Markovic C."/>
            <person name="Hall O."/>
            <person name="Minx P."/>
            <person name="Tomlinson C."/>
            <person name="Mitreva M."/>
            <person name="Nelson J."/>
            <person name="Hou S."/>
            <person name="Wollam A."/>
            <person name="Pepin K.H."/>
            <person name="Johnson M."/>
            <person name="Bhonagiri V."/>
            <person name="Nash W.E."/>
            <person name="Warren W."/>
            <person name="Chinwalla A."/>
            <person name="Mardis E.R."/>
            <person name="Wilson R.K."/>
        </authorList>
    </citation>
    <scope>NUCLEOTIDE SEQUENCE [LARGE SCALE GENOMIC DNA]</scope>
    <source>
        <strain evidence="4">DSM 20544</strain>
    </source>
</reference>
<dbReference type="Pfam" id="PF17996">
    <property type="entry name" value="CE2_N"/>
    <property type="match status" value="1"/>
</dbReference>
<dbReference type="eggNOG" id="COG2755">
    <property type="taxonomic scope" value="Bacteria"/>
</dbReference>
<evidence type="ECO:0000313" key="4">
    <source>
        <dbReference type="EMBL" id="EEX69546.1"/>
    </source>
</evidence>
<keyword evidence="1" id="KW-0732">Signal</keyword>
<dbReference type="PATRIC" id="fig|500635.8.peg.987"/>
<dbReference type="Gene3D" id="3.40.50.1110">
    <property type="entry name" value="SGNH hydrolase"/>
    <property type="match status" value="1"/>
</dbReference>
<dbReference type="CDD" id="cd01831">
    <property type="entry name" value="Endoglucanase_E_like"/>
    <property type="match status" value="1"/>
</dbReference>
<dbReference type="InterPro" id="IPR052762">
    <property type="entry name" value="PCW_deacetylase/CE"/>
</dbReference>
<organism evidence="4 5">
    <name type="scientific">Mitsuokella multacida DSM 20544</name>
    <dbReference type="NCBI Taxonomy" id="500635"/>
    <lineage>
        <taxon>Bacteria</taxon>
        <taxon>Bacillati</taxon>
        <taxon>Bacillota</taxon>
        <taxon>Negativicutes</taxon>
        <taxon>Selenomonadales</taxon>
        <taxon>Selenomonadaceae</taxon>
        <taxon>Mitsuokella</taxon>
    </lineage>
</organism>
<dbReference type="Gene3D" id="2.60.120.260">
    <property type="entry name" value="Galactose-binding domain-like"/>
    <property type="match status" value="1"/>
</dbReference>
<dbReference type="PANTHER" id="PTHR37834:SF2">
    <property type="entry name" value="ESTERASE, SGNH HYDROLASE-TYPE"/>
    <property type="match status" value="1"/>
</dbReference>
<protein>
    <submittedName>
        <fullName evidence="4">GDSL-like protein</fullName>
    </submittedName>
</protein>
<dbReference type="Proteomes" id="UP000003671">
    <property type="component" value="Unassembled WGS sequence"/>
</dbReference>
<dbReference type="Pfam" id="PF13472">
    <property type="entry name" value="Lipase_GDSL_2"/>
    <property type="match status" value="1"/>
</dbReference>
<dbReference type="GO" id="GO:0052689">
    <property type="term" value="F:carboxylic ester hydrolase activity"/>
    <property type="evidence" value="ECO:0007669"/>
    <property type="project" value="InterPro"/>
</dbReference>
<dbReference type="STRING" id="500635.MITSMUL_03595"/>
<sequence>MLVPIPSIKLRKETRKKNMRKRKPSALLALGLTLLALPASALAASYPAADPAIHYEGRWQQAADGCYETAQGAVYLETTFTGTSIAARLDDAANRWLVSIDGGPVRKIRAAKGSPTVLADRLSAGRHTLRLERATEGSYGISHFARLEADSIEAPTRQASRLRLEFVGDSITAGFRNDGKKRGKNDADIEDGSMAFAPQLARLLDADYSVLAKSGEGVVHNWGAGWPDRGLHTAERYPWTFYGARKTAGNTIWQSERLPVSAVILALGTNDFSDAKRRPYHEEYVQAWTSLMRRVHEMNPSAPIICLEPLPAAISPLAGLWIDEACERARGEGIAAHYIALNKTGPLLAPEDFVGDGTHPTKAGSAKLAAYLAPRIAPLLLKE</sequence>
<gene>
    <name evidence="4" type="ORF">MITSMUL_03595</name>
</gene>
<dbReference type="InterPro" id="IPR037461">
    <property type="entry name" value="CtCE2-like_dom"/>
</dbReference>
<evidence type="ECO:0000259" key="2">
    <source>
        <dbReference type="Pfam" id="PF13472"/>
    </source>
</evidence>
<comment type="caution">
    <text evidence="4">The sequence shown here is derived from an EMBL/GenBank/DDBJ whole genome shotgun (WGS) entry which is preliminary data.</text>
</comment>
<feature type="domain" description="Carbohydrate esterase 2 N-terminal" evidence="3">
    <location>
        <begin position="55"/>
        <end position="150"/>
    </location>
</feature>
<evidence type="ECO:0000313" key="5">
    <source>
        <dbReference type="Proteomes" id="UP000003671"/>
    </source>
</evidence>
<dbReference type="InterPro" id="IPR013830">
    <property type="entry name" value="SGNH_hydro"/>
</dbReference>
<evidence type="ECO:0000256" key="1">
    <source>
        <dbReference type="SAM" id="SignalP"/>
    </source>
</evidence>
<dbReference type="InterPro" id="IPR040794">
    <property type="entry name" value="CE2_N"/>
</dbReference>
<feature type="domain" description="SGNH hydrolase-type esterase" evidence="2">
    <location>
        <begin position="166"/>
        <end position="366"/>
    </location>
</feature>
<feature type="signal peptide" evidence="1">
    <location>
        <begin position="1"/>
        <end position="43"/>
    </location>
</feature>
<keyword evidence="5" id="KW-1185">Reference proteome</keyword>
<accession>C9KK96</accession>
<proteinExistence type="predicted"/>
<dbReference type="HOGENOM" id="CLU_042506_2_0_9"/>
<name>C9KK96_9FIRM</name>
<dbReference type="PANTHER" id="PTHR37834">
    <property type="entry name" value="GDSL-LIKE LIPASE/ACYLHYDROLASE DOMAIN PROTEIN (AFU_ORTHOLOGUE AFUA_2G00620)"/>
    <property type="match status" value="1"/>
</dbReference>
<dbReference type="SUPFAM" id="SSF52266">
    <property type="entry name" value="SGNH hydrolase"/>
    <property type="match status" value="1"/>
</dbReference>
<feature type="chain" id="PRO_5002997666" evidence="1">
    <location>
        <begin position="44"/>
        <end position="383"/>
    </location>
</feature>